<organism evidence="9 10">
    <name type="scientific">Abyssibacter profundi</name>
    <dbReference type="NCBI Taxonomy" id="2182787"/>
    <lineage>
        <taxon>Bacteria</taxon>
        <taxon>Pseudomonadati</taxon>
        <taxon>Pseudomonadota</taxon>
        <taxon>Gammaproteobacteria</taxon>
        <taxon>Chromatiales</taxon>
        <taxon>Oceanococcaceae</taxon>
        <taxon>Abyssibacter</taxon>
    </lineage>
</organism>
<evidence type="ECO:0000256" key="6">
    <source>
        <dbReference type="ARBA" id="ARBA00023136"/>
    </source>
</evidence>
<dbReference type="Proteomes" id="UP000251800">
    <property type="component" value="Unassembled WGS sequence"/>
</dbReference>
<accession>A0A363UN24</accession>
<evidence type="ECO:0000256" key="3">
    <source>
        <dbReference type="ARBA" id="ARBA00022475"/>
    </source>
</evidence>
<comment type="similarity">
    <text evidence="2 7">Belongs to the ExbD/TolR family.</text>
</comment>
<proteinExistence type="inferred from homology"/>
<name>A0A363UN24_9GAMM</name>
<evidence type="ECO:0000313" key="9">
    <source>
        <dbReference type="EMBL" id="PWN56817.1"/>
    </source>
</evidence>
<dbReference type="EMBL" id="QEQK01000004">
    <property type="protein sequence ID" value="PWN56817.1"/>
    <property type="molecule type" value="Genomic_DNA"/>
</dbReference>
<gene>
    <name evidence="9" type="ORF">DEH80_05195</name>
</gene>
<reference evidence="9 10" key="1">
    <citation type="submission" date="2018-05" db="EMBL/GenBank/DDBJ databases">
        <title>Abyssibacter profundi OUC007T gen. nov., sp. nov, a marine bacterium isolated from seawater of the Mariana Trench.</title>
        <authorList>
            <person name="Zhou S."/>
        </authorList>
    </citation>
    <scope>NUCLEOTIDE SEQUENCE [LARGE SCALE GENOMIC DNA]</scope>
    <source>
        <strain evidence="9 10">OUC007</strain>
    </source>
</reference>
<comment type="caution">
    <text evidence="9">The sequence shown here is derived from an EMBL/GenBank/DDBJ whole genome shotgun (WGS) entry which is preliminary data.</text>
</comment>
<keyword evidence="7" id="KW-0653">Protein transport</keyword>
<evidence type="ECO:0000256" key="4">
    <source>
        <dbReference type="ARBA" id="ARBA00022692"/>
    </source>
</evidence>
<dbReference type="GO" id="GO:0005886">
    <property type="term" value="C:plasma membrane"/>
    <property type="evidence" value="ECO:0007669"/>
    <property type="project" value="UniProtKB-SubCell"/>
</dbReference>
<dbReference type="OrthoDB" id="9150865at2"/>
<keyword evidence="6" id="KW-0472">Membrane</keyword>
<evidence type="ECO:0000256" key="5">
    <source>
        <dbReference type="ARBA" id="ARBA00022989"/>
    </source>
</evidence>
<dbReference type="Pfam" id="PF02472">
    <property type="entry name" value="ExbD"/>
    <property type="match status" value="1"/>
</dbReference>
<dbReference type="GO" id="GO:0015031">
    <property type="term" value="P:protein transport"/>
    <property type="evidence" value="ECO:0007669"/>
    <property type="project" value="UniProtKB-KW"/>
</dbReference>
<dbReference type="InterPro" id="IPR003400">
    <property type="entry name" value="ExbD"/>
</dbReference>
<keyword evidence="10" id="KW-1185">Reference proteome</keyword>
<sequence length="173" mass="19008">MITSRLHRMRRRDPAEMNITAFMNLMVILVPFLLITAVFSRLAVMQLALPAPDSESQPVENETDRLSVIVRTDALQVAVNGSVLQSFAITDSGFDLAAVNSLIVEIRDRIDPAVTNATVLLEPDVEYDQMIQAMDAVRMTLPDENTPSMADRTPLFPDVAIGDAPPRANETDG</sequence>
<comment type="subcellular location">
    <subcellularLocation>
        <location evidence="1">Cell membrane</location>
        <topology evidence="1">Single-pass membrane protein</topology>
    </subcellularLocation>
    <subcellularLocation>
        <location evidence="7">Cell membrane</location>
        <topology evidence="7">Single-pass type II membrane protein</topology>
    </subcellularLocation>
</comment>
<dbReference type="GO" id="GO:0022857">
    <property type="term" value="F:transmembrane transporter activity"/>
    <property type="evidence" value="ECO:0007669"/>
    <property type="project" value="InterPro"/>
</dbReference>
<evidence type="ECO:0000313" key="10">
    <source>
        <dbReference type="Proteomes" id="UP000251800"/>
    </source>
</evidence>
<evidence type="ECO:0000256" key="7">
    <source>
        <dbReference type="RuleBase" id="RU003879"/>
    </source>
</evidence>
<evidence type="ECO:0000256" key="1">
    <source>
        <dbReference type="ARBA" id="ARBA00004162"/>
    </source>
</evidence>
<keyword evidence="4 7" id="KW-0812">Transmembrane</keyword>
<feature type="region of interest" description="Disordered" evidence="8">
    <location>
        <begin position="145"/>
        <end position="173"/>
    </location>
</feature>
<evidence type="ECO:0000256" key="8">
    <source>
        <dbReference type="SAM" id="MobiDB-lite"/>
    </source>
</evidence>
<keyword evidence="7" id="KW-0813">Transport</keyword>
<evidence type="ECO:0000256" key="2">
    <source>
        <dbReference type="ARBA" id="ARBA00005811"/>
    </source>
</evidence>
<keyword evidence="3" id="KW-1003">Cell membrane</keyword>
<dbReference type="RefSeq" id="WP_109719415.1">
    <property type="nucleotide sequence ID" value="NZ_QEQK01000004.1"/>
</dbReference>
<keyword evidence="5" id="KW-1133">Transmembrane helix</keyword>
<dbReference type="AlphaFoldDB" id="A0A363UN24"/>
<protein>
    <submittedName>
        <fullName evidence="9">Biopolymer transporter ExbD</fullName>
    </submittedName>
</protein>